<evidence type="ECO:0000313" key="1">
    <source>
        <dbReference type="EMBL" id="KAG0418431.1"/>
    </source>
</evidence>
<name>A0AC60PFI0_IXOPE</name>
<proteinExistence type="predicted"/>
<evidence type="ECO:0000313" key="2">
    <source>
        <dbReference type="Proteomes" id="UP000805193"/>
    </source>
</evidence>
<dbReference type="Proteomes" id="UP000805193">
    <property type="component" value="Unassembled WGS sequence"/>
</dbReference>
<sequence length="303" mass="31997">MTSRSRVQSNSKHKVTSQNLGKFEQYLAKIPEPSGVRPPAHEAPPSTPTSSSTTSGDRSVSPQGPETPVRASAPSTTPANDEAAVKMAERQPPDISPSMTMGNAVTAEYEQFCKAFHSEITEVLTKDHLHGNPIRQLFQSASAEAHQRPEDPTSSTIESGEDSHAIPLVSGQVSVPPPMPPKVSTPTATTPRVTTNTVARVVAARTAAAPKAKPPRVPRRWSESPLGAPVFLGKKFVKKTTKSGESVTDDHQTAHSTAQVSDEALVDAQTGAQDEAQAEVQANDQAQARSHAGAHAGARAPTH</sequence>
<accession>A0AC60PFI0</accession>
<gene>
    <name evidence="1" type="ORF">HPB47_004859</name>
</gene>
<organism evidence="1 2">
    <name type="scientific">Ixodes persulcatus</name>
    <name type="common">Taiga tick</name>
    <dbReference type="NCBI Taxonomy" id="34615"/>
    <lineage>
        <taxon>Eukaryota</taxon>
        <taxon>Metazoa</taxon>
        <taxon>Ecdysozoa</taxon>
        <taxon>Arthropoda</taxon>
        <taxon>Chelicerata</taxon>
        <taxon>Arachnida</taxon>
        <taxon>Acari</taxon>
        <taxon>Parasitiformes</taxon>
        <taxon>Ixodida</taxon>
        <taxon>Ixodoidea</taxon>
        <taxon>Ixodidae</taxon>
        <taxon>Ixodinae</taxon>
        <taxon>Ixodes</taxon>
    </lineage>
</organism>
<protein>
    <submittedName>
        <fullName evidence="1">Uncharacterized protein</fullName>
    </submittedName>
</protein>
<comment type="caution">
    <text evidence="1">The sequence shown here is derived from an EMBL/GenBank/DDBJ whole genome shotgun (WGS) entry which is preliminary data.</text>
</comment>
<reference evidence="1 2" key="1">
    <citation type="journal article" date="2020" name="Cell">
        <title>Large-Scale Comparative Analyses of Tick Genomes Elucidate Their Genetic Diversity and Vector Capacities.</title>
        <authorList>
            <consortium name="Tick Genome and Microbiome Consortium (TIGMIC)"/>
            <person name="Jia N."/>
            <person name="Wang J."/>
            <person name="Shi W."/>
            <person name="Du L."/>
            <person name="Sun Y."/>
            <person name="Zhan W."/>
            <person name="Jiang J.F."/>
            <person name="Wang Q."/>
            <person name="Zhang B."/>
            <person name="Ji P."/>
            <person name="Bell-Sakyi L."/>
            <person name="Cui X.M."/>
            <person name="Yuan T.T."/>
            <person name="Jiang B.G."/>
            <person name="Yang W.F."/>
            <person name="Lam T.T."/>
            <person name="Chang Q.C."/>
            <person name="Ding S.J."/>
            <person name="Wang X.J."/>
            <person name="Zhu J.G."/>
            <person name="Ruan X.D."/>
            <person name="Zhao L."/>
            <person name="Wei J.T."/>
            <person name="Ye R.Z."/>
            <person name="Que T.C."/>
            <person name="Du C.H."/>
            <person name="Zhou Y.H."/>
            <person name="Cheng J.X."/>
            <person name="Dai P.F."/>
            <person name="Guo W.B."/>
            <person name="Han X.H."/>
            <person name="Huang E.J."/>
            <person name="Li L.F."/>
            <person name="Wei W."/>
            <person name="Gao Y.C."/>
            <person name="Liu J.Z."/>
            <person name="Shao H.Z."/>
            <person name="Wang X."/>
            <person name="Wang C.C."/>
            <person name="Yang T.C."/>
            <person name="Huo Q.B."/>
            <person name="Li W."/>
            <person name="Chen H.Y."/>
            <person name="Chen S.E."/>
            <person name="Zhou L.G."/>
            <person name="Ni X.B."/>
            <person name="Tian J.H."/>
            <person name="Sheng Y."/>
            <person name="Liu T."/>
            <person name="Pan Y.S."/>
            <person name="Xia L.Y."/>
            <person name="Li J."/>
            <person name="Zhao F."/>
            <person name="Cao W.C."/>
        </authorList>
    </citation>
    <scope>NUCLEOTIDE SEQUENCE [LARGE SCALE GENOMIC DNA]</scope>
    <source>
        <strain evidence="1">Iper-2018</strain>
    </source>
</reference>
<dbReference type="EMBL" id="JABSTQ010010737">
    <property type="protein sequence ID" value="KAG0418431.1"/>
    <property type="molecule type" value="Genomic_DNA"/>
</dbReference>
<keyword evidence="2" id="KW-1185">Reference proteome</keyword>